<dbReference type="InterPro" id="IPR001810">
    <property type="entry name" value="F-box_dom"/>
</dbReference>
<reference evidence="2 3" key="1">
    <citation type="journal article" date="2019" name="Sci. Rep.">
        <title>A high-quality genome of Eragrostis curvula grass provides insights into Poaceae evolution and supports new strategies to enhance forage quality.</title>
        <authorList>
            <person name="Carballo J."/>
            <person name="Santos B.A.C.M."/>
            <person name="Zappacosta D."/>
            <person name="Garbus I."/>
            <person name="Selva J.P."/>
            <person name="Gallo C.A."/>
            <person name="Diaz A."/>
            <person name="Albertini E."/>
            <person name="Caccamo M."/>
            <person name="Echenique V."/>
        </authorList>
    </citation>
    <scope>NUCLEOTIDE SEQUENCE [LARGE SCALE GENOMIC DNA]</scope>
    <source>
        <strain evidence="3">cv. Victoria</strain>
        <tissue evidence="2">Leaf</tissue>
    </source>
</reference>
<dbReference type="AlphaFoldDB" id="A0A5J9TRE2"/>
<gene>
    <name evidence="2" type="ORF">EJB05_40818</name>
</gene>
<feature type="non-terminal residue" evidence="2">
    <location>
        <position position="1"/>
    </location>
</feature>
<evidence type="ECO:0000313" key="3">
    <source>
        <dbReference type="Proteomes" id="UP000324897"/>
    </source>
</evidence>
<dbReference type="EMBL" id="RWGY01000035">
    <property type="protein sequence ID" value="TVU13281.1"/>
    <property type="molecule type" value="Genomic_DNA"/>
</dbReference>
<dbReference type="InterPro" id="IPR036047">
    <property type="entry name" value="F-box-like_dom_sf"/>
</dbReference>
<dbReference type="PANTHER" id="PTHR32133:SF362">
    <property type="entry name" value="F-BOX DOMAIN-CONTAINING PROTEIN"/>
    <property type="match status" value="1"/>
</dbReference>
<proteinExistence type="predicted"/>
<dbReference type="Gramene" id="TVU13281">
    <property type="protein sequence ID" value="TVU13281"/>
    <property type="gene ID" value="EJB05_40818"/>
</dbReference>
<name>A0A5J9TRE2_9POAL</name>
<organism evidence="2 3">
    <name type="scientific">Eragrostis curvula</name>
    <name type="common">weeping love grass</name>
    <dbReference type="NCBI Taxonomy" id="38414"/>
    <lineage>
        <taxon>Eukaryota</taxon>
        <taxon>Viridiplantae</taxon>
        <taxon>Streptophyta</taxon>
        <taxon>Embryophyta</taxon>
        <taxon>Tracheophyta</taxon>
        <taxon>Spermatophyta</taxon>
        <taxon>Magnoliopsida</taxon>
        <taxon>Liliopsida</taxon>
        <taxon>Poales</taxon>
        <taxon>Poaceae</taxon>
        <taxon>PACMAD clade</taxon>
        <taxon>Chloridoideae</taxon>
        <taxon>Eragrostideae</taxon>
        <taxon>Eragrostidinae</taxon>
        <taxon>Eragrostis</taxon>
    </lineage>
</organism>
<accession>A0A5J9TRE2</accession>
<dbReference type="Proteomes" id="UP000324897">
    <property type="component" value="Unassembled WGS sequence"/>
</dbReference>
<sequence length="308" mass="34679">MPPLPPVLMEDLVEEILLRLPPNDPVPLFRTALVCKDWCCLIAGSGFRRRFREIHRMAPILGFPLPERIMRQLDRQKRYNDPAREDLVVWNPITVKREVRRLPVLHGAWTAALVCATAGCNHVNCDNGPFSVACARTDGDSAHACVYSSEKDVWSKPSKQISVKLHGIYSQTIRGPPAHVGNAVFFELIDINMPVDPDGNPDISQVTKRTRILACHPGWTFPPYVFAVVDRPEIAFLMMVDMIFTVDIKSGGVVNVYSCDKHIYNIVPYMSFCTPVLARSSVSKQVKIQEVALKVAPERLKVHRCKKL</sequence>
<dbReference type="PANTHER" id="PTHR32133">
    <property type="entry name" value="OS07G0120400 PROTEIN"/>
    <property type="match status" value="1"/>
</dbReference>
<feature type="domain" description="F-box" evidence="1">
    <location>
        <begin position="10"/>
        <end position="48"/>
    </location>
</feature>
<dbReference type="Pfam" id="PF00646">
    <property type="entry name" value="F-box"/>
    <property type="match status" value="1"/>
</dbReference>
<evidence type="ECO:0000259" key="1">
    <source>
        <dbReference type="Pfam" id="PF00646"/>
    </source>
</evidence>
<comment type="caution">
    <text evidence="2">The sequence shown here is derived from an EMBL/GenBank/DDBJ whole genome shotgun (WGS) entry which is preliminary data.</text>
</comment>
<keyword evidence="3" id="KW-1185">Reference proteome</keyword>
<protein>
    <recommendedName>
        <fullName evidence="1">F-box domain-containing protein</fullName>
    </recommendedName>
</protein>
<evidence type="ECO:0000313" key="2">
    <source>
        <dbReference type="EMBL" id="TVU13281.1"/>
    </source>
</evidence>
<dbReference type="SUPFAM" id="SSF81383">
    <property type="entry name" value="F-box domain"/>
    <property type="match status" value="1"/>
</dbReference>